<gene>
    <name evidence="4" type="primary">EGR_08174</name>
    <name evidence="2" type="ORF">EgrG_000339100</name>
</gene>
<evidence type="ECO:0000313" key="3">
    <source>
        <dbReference type="Proteomes" id="UP000492820"/>
    </source>
</evidence>
<evidence type="ECO:0000313" key="2">
    <source>
        <dbReference type="EMBL" id="CDS22179.1"/>
    </source>
</evidence>
<dbReference type="SUPFAM" id="SSF48371">
    <property type="entry name" value="ARM repeat"/>
    <property type="match status" value="1"/>
</dbReference>
<reference evidence="2" key="2">
    <citation type="submission" date="2014-06" db="EMBL/GenBank/DDBJ databases">
        <authorList>
            <person name="Aslett M."/>
        </authorList>
    </citation>
    <scope>NUCLEOTIDE SEQUENCE</scope>
</reference>
<evidence type="ECO:0000256" key="1">
    <source>
        <dbReference type="SAM" id="MobiDB-lite"/>
    </source>
</evidence>
<dbReference type="OrthoDB" id="6274141at2759"/>
<accession>A0A068WUI9</accession>
<feature type="region of interest" description="Disordered" evidence="1">
    <location>
        <begin position="964"/>
        <end position="995"/>
    </location>
</feature>
<proteinExistence type="predicted"/>
<dbReference type="InterPro" id="IPR016024">
    <property type="entry name" value="ARM-type_fold"/>
</dbReference>
<reference evidence="2 3" key="1">
    <citation type="journal article" date="2013" name="Nature">
        <title>The genomes of four tapeworm species reveal adaptations to parasitism.</title>
        <authorList>
            <person name="Tsai I.J."/>
            <person name="Zarowiecki M."/>
            <person name="Holroyd N."/>
            <person name="Garciarrubio A."/>
            <person name="Sanchez-Flores A."/>
            <person name="Brooks K.L."/>
            <person name="Tracey A."/>
            <person name="Bobes R.J."/>
            <person name="Fragoso G."/>
            <person name="Sciutto E."/>
            <person name="Aslett M."/>
            <person name="Beasley H."/>
            <person name="Bennett H.M."/>
            <person name="Cai J."/>
            <person name="Camicia F."/>
            <person name="Clark R."/>
            <person name="Cucher M."/>
            <person name="De Silva N."/>
            <person name="Day T.A."/>
            <person name="Deplazes P."/>
            <person name="Estrada K."/>
            <person name="Fernandez C."/>
            <person name="Holland P.W."/>
            <person name="Hou J."/>
            <person name="Hu S."/>
            <person name="Huckvale T."/>
            <person name="Hung S.S."/>
            <person name="Kamenetzky L."/>
            <person name="Keane J.A."/>
            <person name="Kiss F."/>
            <person name="Koziol U."/>
            <person name="Lambert O."/>
            <person name="Liu K."/>
            <person name="Luo X."/>
            <person name="Luo Y."/>
            <person name="Macchiaroli N."/>
            <person name="Nichol S."/>
            <person name="Paps J."/>
            <person name="Parkinson J."/>
            <person name="Pouchkina-Stantcheva N."/>
            <person name="Riddiford N."/>
            <person name="Rosenzvit M."/>
            <person name="Salinas G."/>
            <person name="Wasmuth J.D."/>
            <person name="Zamanian M."/>
            <person name="Zheng Y."/>
            <person name="Cai X."/>
            <person name="Soberon X."/>
            <person name="Olson P.D."/>
            <person name="Laclette J.P."/>
            <person name="Brehm K."/>
            <person name="Berriman M."/>
            <person name="Garciarrubio A."/>
            <person name="Bobes R.J."/>
            <person name="Fragoso G."/>
            <person name="Sanchez-Flores A."/>
            <person name="Estrada K."/>
            <person name="Cevallos M.A."/>
            <person name="Morett E."/>
            <person name="Gonzalez V."/>
            <person name="Portillo T."/>
            <person name="Ochoa-Leyva A."/>
            <person name="Jose M.V."/>
            <person name="Sciutto E."/>
            <person name="Landa A."/>
            <person name="Jimenez L."/>
            <person name="Valdes V."/>
            <person name="Carrero J.C."/>
            <person name="Larralde C."/>
            <person name="Morales-Montor J."/>
            <person name="Limon-Lason J."/>
            <person name="Soberon X."/>
            <person name="Laclette J.P."/>
        </authorList>
    </citation>
    <scope>NUCLEOTIDE SEQUENCE [LARGE SCALE GENOMIC DNA]</scope>
</reference>
<dbReference type="EMBL" id="LK028586">
    <property type="protein sequence ID" value="CDS22179.1"/>
    <property type="molecule type" value="Genomic_DNA"/>
</dbReference>
<organism evidence="2">
    <name type="scientific">Echinococcus granulosus</name>
    <name type="common">Hydatid tapeworm</name>
    <dbReference type="NCBI Taxonomy" id="6210"/>
    <lineage>
        <taxon>Eukaryota</taxon>
        <taxon>Metazoa</taxon>
        <taxon>Spiralia</taxon>
        <taxon>Lophotrochozoa</taxon>
        <taxon>Platyhelminthes</taxon>
        <taxon>Cestoda</taxon>
        <taxon>Eucestoda</taxon>
        <taxon>Cyclophyllidea</taxon>
        <taxon>Taeniidae</taxon>
        <taxon>Echinococcus</taxon>
        <taxon>Echinococcus granulosus group</taxon>
    </lineage>
</organism>
<dbReference type="WBParaSite" id="EgrG_000339100">
    <property type="protein sequence ID" value="EgrG_000339100"/>
    <property type="gene ID" value="EgrG_000339100"/>
</dbReference>
<dbReference type="Proteomes" id="UP000492820">
    <property type="component" value="Unassembled WGS sequence"/>
</dbReference>
<sequence>MWLNVCFIPWDMMDGSSDLIKSTFIHRRDEGRDTLNTEFQTADNSKFEEGVFGVSSFRFTKMPLLNKWNSLECSNSNEDYDCRHKSGQRTLETSICLSPKPKKDVIAEISIDLNCAKSNSYGPGVEDDVCTKCIEVDFADPLHFESHPRDSSLNKASNLSGYSVVDQSSRPSLDEDSIRRTVMSLRENVDEVNRALCSQVSATTIEKQLLEEIQGMKLQLCELSEGLKNQCLNSPPQDLCAHSSYLSKDSKLELSKNIEEIKCHLQQLTAGLGCSSSPPVCPKCNSPCESLKAEENGESEYKSESDSPVMECQEALQCLECDVVTQEAKVRRANINQFLLDKVEGLKTSIDDAIATEKVCYENEKSDHFCAHFATEKDDRANTCTQSVVSTGNQKTSIERIFQILQDLEYLLSSDKSSLNQARALELVCNLKQLLDSEFSNPDVKADDNMAFRELSEKYNCAPPYPIALPPCMMDERRHPDSSSHKGSAASVCVSTISNLSEFPPGKDLNESINAKIKNLLRELYCELQSFDEDIKAKVLSMLEEISETLEALQSCQQTELAASMNLCADCEVQAEPEQFDTCGLPPTPQEEMTSENPNECQVAIMATPNLCSLLTELQNLIKSLQPSAQLSDYDFGPNLDRVLNNLKQVLQTKCNESDILENIGSILKSMEAELCQQGAGASTQAAAISEVEELLMAAGVNFLKEEEYSCESEHSLCCTDGTVPSEMYDEKIMVILDAIERCIREAGSCCQNHVEAMCLTGNEQCINMECSNAPARSCAEEVEYKSPAVACAEAINSRVALILAELKGVVQTLEMEGSTLRDSTISKMFYIFGQIECVLETDRQNASLLMEIKQILGQINGKKMEKVAESIISEHVAPFTACFPPPTTGSEIRESNSRSRNRLSTIQSEGYIPSEHAAPSTACSVSPTRGSKICKSSSQNRSRCNTIQIEAYIDSARAAASTACSPPPTTGSEICRSSKPGLSRSRSRSSTMKSEGYLNRCLNALRKTR</sequence>
<protein>
    <submittedName>
        <fullName evidence="2 4">Uncharacterized protein</fullName>
    </submittedName>
</protein>
<reference evidence="4" key="3">
    <citation type="submission" date="2020-10" db="UniProtKB">
        <authorList>
            <consortium name="WormBaseParasite"/>
        </authorList>
    </citation>
    <scope>IDENTIFICATION</scope>
</reference>
<feature type="compositionally biased region" description="Low complexity" evidence="1">
    <location>
        <begin position="978"/>
        <end position="991"/>
    </location>
</feature>
<dbReference type="AlphaFoldDB" id="A0A068WUI9"/>
<evidence type="ECO:0000313" key="4">
    <source>
        <dbReference type="WBParaSite" id="EgrG_000339100"/>
    </source>
</evidence>
<name>A0A068WUI9_ECHGR</name>